<comment type="caution">
    <text evidence="5">The sequence shown here is derived from an EMBL/GenBank/DDBJ whole genome shotgun (WGS) entry which is preliminary data.</text>
</comment>
<keyword evidence="6" id="KW-1185">Reference proteome</keyword>
<sequence length="83" mass="9669">MRLGLQGPPSDRLPSWDKVDVVYGVVCVKKNHWVVVTIQVKEKIITIYDSMKPDRTTRSARIHTEVGQIQRYLEKECKRGTWT</sequence>
<evidence type="ECO:0000256" key="3">
    <source>
        <dbReference type="ARBA" id="ARBA00022801"/>
    </source>
</evidence>
<dbReference type="AlphaFoldDB" id="A0AAD4RZ61"/>
<dbReference type="GO" id="GO:0008234">
    <property type="term" value="F:cysteine-type peptidase activity"/>
    <property type="evidence" value="ECO:0007669"/>
    <property type="project" value="InterPro"/>
</dbReference>
<keyword evidence="3" id="KW-0378">Hydrolase</keyword>
<dbReference type="Proteomes" id="UP001202328">
    <property type="component" value="Unassembled WGS sequence"/>
</dbReference>
<evidence type="ECO:0000259" key="4">
    <source>
        <dbReference type="Pfam" id="PF02902"/>
    </source>
</evidence>
<accession>A0AAD4RZ61</accession>
<evidence type="ECO:0000256" key="1">
    <source>
        <dbReference type="ARBA" id="ARBA00005234"/>
    </source>
</evidence>
<dbReference type="InterPro" id="IPR003653">
    <property type="entry name" value="Peptidase_C48_C"/>
</dbReference>
<protein>
    <recommendedName>
        <fullName evidence="4">Ubiquitin-like protease family profile domain-containing protein</fullName>
    </recommendedName>
</protein>
<organism evidence="5 6">
    <name type="scientific">Papaver atlanticum</name>
    <dbReference type="NCBI Taxonomy" id="357466"/>
    <lineage>
        <taxon>Eukaryota</taxon>
        <taxon>Viridiplantae</taxon>
        <taxon>Streptophyta</taxon>
        <taxon>Embryophyta</taxon>
        <taxon>Tracheophyta</taxon>
        <taxon>Spermatophyta</taxon>
        <taxon>Magnoliopsida</taxon>
        <taxon>Ranunculales</taxon>
        <taxon>Papaveraceae</taxon>
        <taxon>Papaveroideae</taxon>
        <taxon>Papaver</taxon>
    </lineage>
</organism>
<comment type="similarity">
    <text evidence="1">Belongs to the peptidase C48 family.</text>
</comment>
<dbReference type="SUPFAM" id="SSF54001">
    <property type="entry name" value="Cysteine proteinases"/>
    <property type="match status" value="1"/>
</dbReference>
<dbReference type="EMBL" id="JAJJMB010016391">
    <property type="protein sequence ID" value="KAI3847545.1"/>
    <property type="molecule type" value="Genomic_DNA"/>
</dbReference>
<name>A0AAD4RZ61_9MAGN</name>
<reference evidence="5" key="1">
    <citation type="submission" date="2022-04" db="EMBL/GenBank/DDBJ databases">
        <title>A functionally conserved STORR gene fusion in Papaver species that diverged 16.8 million years ago.</title>
        <authorList>
            <person name="Catania T."/>
        </authorList>
    </citation>
    <scope>NUCLEOTIDE SEQUENCE</scope>
    <source>
        <strain evidence="5">S-188037</strain>
    </source>
</reference>
<gene>
    <name evidence="5" type="ORF">MKW98_016142</name>
</gene>
<evidence type="ECO:0000313" key="6">
    <source>
        <dbReference type="Proteomes" id="UP001202328"/>
    </source>
</evidence>
<keyword evidence="2" id="KW-0645">Protease</keyword>
<evidence type="ECO:0000313" key="5">
    <source>
        <dbReference type="EMBL" id="KAI3847545.1"/>
    </source>
</evidence>
<dbReference type="InterPro" id="IPR038765">
    <property type="entry name" value="Papain-like_cys_pep_sf"/>
</dbReference>
<evidence type="ECO:0000256" key="2">
    <source>
        <dbReference type="ARBA" id="ARBA00022670"/>
    </source>
</evidence>
<dbReference type="Gene3D" id="3.40.395.10">
    <property type="entry name" value="Adenoviral Proteinase, Chain A"/>
    <property type="match status" value="1"/>
</dbReference>
<dbReference type="GO" id="GO:0006508">
    <property type="term" value="P:proteolysis"/>
    <property type="evidence" value="ECO:0007669"/>
    <property type="project" value="UniProtKB-KW"/>
</dbReference>
<feature type="non-terminal residue" evidence="5">
    <location>
        <position position="83"/>
    </location>
</feature>
<dbReference type="Pfam" id="PF02902">
    <property type="entry name" value="Peptidase_C48"/>
    <property type="match status" value="1"/>
</dbReference>
<feature type="domain" description="Ubiquitin-like protease family profile" evidence="4">
    <location>
        <begin position="17"/>
        <end position="77"/>
    </location>
</feature>
<proteinExistence type="inferred from homology"/>